<keyword evidence="4" id="KW-0539">Nucleus</keyword>
<dbReference type="CDD" id="cd14687">
    <property type="entry name" value="bZIP_ATF2"/>
    <property type="match status" value="1"/>
</dbReference>
<protein>
    <recommendedName>
        <fullName evidence="5">BZIP domain-containing protein</fullName>
    </recommendedName>
</protein>
<gene>
    <name evidence="6" type="ORF">BDV29DRAFT_151590</name>
</gene>
<name>A0A5N5XG04_9EURO</name>
<dbReference type="PANTHER" id="PTHR19304">
    <property type="entry name" value="CYCLIC-AMP RESPONSE ELEMENT BINDING PROTEIN"/>
    <property type="match status" value="1"/>
</dbReference>
<dbReference type="SMART" id="SM00338">
    <property type="entry name" value="BRLZ"/>
    <property type="match status" value="1"/>
</dbReference>
<keyword evidence="2" id="KW-0805">Transcription regulation</keyword>
<dbReference type="AlphaFoldDB" id="A0A5N5XG04"/>
<dbReference type="OrthoDB" id="295274at2759"/>
<evidence type="ECO:0000259" key="5">
    <source>
        <dbReference type="PROSITE" id="PS50217"/>
    </source>
</evidence>
<dbReference type="EMBL" id="ML732149">
    <property type="protein sequence ID" value="KAB8079673.1"/>
    <property type="molecule type" value="Genomic_DNA"/>
</dbReference>
<dbReference type="PROSITE" id="PS50217">
    <property type="entry name" value="BZIP"/>
    <property type="match status" value="1"/>
</dbReference>
<dbReference type="Gene3D" id="1.20.5.170">
    <property type="match status" value="1"/>
</dbReference>
<evidence type="ECO:0000313" key="6">
    <source>
        <dbReference type="EMBL" id="KAB8079673.1"/>
    </source>
</evidence>
<evidence type="ECO:0000256" key="1">
    <source>
        <dbReference type="ARBA" id="ARBA00004123"/>
    </source>
</evidence>
<evidence type="ECO:0000256" key="3">
    <source>
        <dbReference type="ARBA" id="ARBA00023163"/>
    </source>
</evidence>
<keyword evidence="7" id="KW-1185">Reference proteome</keyword>
<sequence length="290" mass="32459">MGSTTVVQPNILWQLGSTFPPLSACFTCSEGENDINSHQAWSKCVNSTPDGMAKPIQSSISQFQPLLDAEPFMDATLPPQPTAQLFDSRNAGLEHDTQGMVVPSHGTTKLRPMFMGHDPERCDWKSRRDKVLQRNRQAAKRCRQRKKLVVEEIESLANAHAWRNNELRVYLEQLRYELLDLHSEILKHAQCDNEPIKRYLAQRVRKISEDHTADGISAEPVDPQLSSSFLAARSRNLLSPGTGPCLGNYGSPYDSLSVGTEVLPYQDTTPTEASSSEQTADRTLFQMISF</sequence>
<dbReference type="InterPro" id="IPR004827">
    <property type="entry name" value="bZIP"/>
</dbReference>
<dbReference type="InterPro" id="IPR051027">
    <property type="entry name" value="bZIP_transcription_factors"/>
</dbReference>
<dbReference type="SUPFAM" id="SSF57959">
    <property type="entry name" value="Leucine zipper domain"/>
    <property type="match status" value="1"/>
</dbReference>
<evidence type="ECO:0000313" key="7">
    <source>
        <dbReference type="Proteomes" id="UP000326565"/>
    </source>
</evidence>
<comment type="subcellular location">
    <subcellularLocation>
        <location evidence="1">Nucleus</location>
    </subcellularLocation>
</comment>
<evidence type="ECO:0000256" key="2">
    <source>
        <dbReference type="ARBA" id="ARBA00023015"/>
    </source>
</evidence>
<dbReference type="InterPro" id="IPR046347">
    <property type="entry name" value="bZIP_sf"/>
</dbReference>
<organism evidence="6 7">
    <name type="scientific">Aspergillus leporis</name>
    <dbReference type="NCBI Taxonomy" id="41062"/>
    <lineage>
        <taxon>Eukaryota</taxon>
        <taxon>Fungi</taxon>
        <taxon>Dikarya</taxon>
        <taxon>Ascomycota</taxon>
        <taxon>Pezizomycotina</taxon>
        <taxon>Eurotiomycetes</taxon>
        <taxon>Eurotiomycetidae</taxon>
        <taxon>Eurotiales</taxon>
        <taxon>Aspergillaceae</taxon>
        <taxon>Aspergillus</taxon>
        <taxon>Aspergillus subgen. Circumdati</taxon>
    </lineage>
</organism>
<accession>A0A5N5XG04</accession>
<feature type="domain" description="BZIP" evidence="5">
    <location>
        <begin position="125"/>
        <end position="188"/>
    </location>
</feature>
<dbReference type="GO" id="GO:0005634">
    <property type="term" value="C:nucleus"/>
    <property type="evidence" value="ECO:0007669"/>
    <property type="project" value="UniProtKB-SubCell"/>
</dbReference>
<dbReference type="Proteomes" id="UP000326565">
    <property type="component" value="Unassembled WGS sequence"/>
</dbReference>
<proteinExistence type="predicted"/>
<dbReference type="PROSITE" id="PS00036">
    <property type="entry name" value="BZIP_BASIC"/>
    <property type="match status" value="1"/>
</dbReference>
<dbReference type="Pfam" id="PF00170">
    <property type="entry name" value="bZIP_1"/>
    <property type="match status" value="1"/>
</dbReference>
<keyword evidence="3" id="KW-0804">Transcription</keyword>
<evidence type="ECO:0000256" key="4">
    <source>
        <dbReference type="ARBA" id="ARBA00023242"/>
    </source>
</evidence>
<dbReference type="GO" id="GO:0003700">
    <property type="term" value="F:DNA-binding transcription factor activity"/>
    <property type="evidence" value="ECO:0007669"/>
    <property type="project" value="InterPro"/>
</dbReference>
<reference evidence="6 7" key="1">
    <citation type="submission" date="2019-04" db="EMBL/GenBank/DDBJ databases">
        <title>Friends and foes A comparative genomics study of 23 Aspergillus species from section Flavi.</title>
        <authorList>
            <consortium name="DOE Joint Genome Institute"/>
            <person name="Kjaerbolling I."/>
            <person name="Vesth T."/>
            <person name="Frisvad J.C."/>
            <person name="Nybo J.L."/>
            <person name="Theobald S."/>
            <person name="Kildgaard S."/>
            <person name="Isbrandt T."/>
            <person name="Kuo A."/>
            <person name="Sato A."/>
            <person name="Lyhne E.K."/>
            <person name="Kogle M.E."/>
            <person name="Wiebenga A."/>
            <person name="Kun R.S."/>
            <person name="Lubbers R.J."/>
            <person name="Makela M.R."/>
            <person name="Barry K."/>
            <person name="Chovatia M."/>
            <person name="Clum A."/>
            <person name="Daum C."/>
            <person name="Haridas S."/>
            <person name="He G."/>
            <person name="LaButti K."/>
            <person name="Lipzen A."/>
            <person name="Mondo S."/>
            <person name="Riley R."/>
            <person name="Salamov A."/>
            <person name="Simmons B.A."/>
            <person name="Magnuson J.K."/>
            <person name="Henrissat B."/>
            <person name="Mortensen U.H."/>
            <person name="Larsen T.O."/>
            <person name="Devries R.P."/>
            <person name="Grigoriev I.V."/>
            <person name="Machida M."/>
            <person name="Baker S.E."/>
            <person name="Andersen M.R."/>
        </authorList>
    </citation>
    <scope>NUCLEOTIDE SEQUENCE [LARGE SCALE GENOMIC DNA]</scope>
    <source>
        <strain evidence="6 7">CBS 151.66</strain>
    </source>
</reference>